<evidence type="ECO:0000256" key="5">
    <source>
        <dbReference type="ARBA" id="ARBA00023237"/>
    </source>
</evidence>
<dbReference type="EMBL" id="CACVAT010000236">
    <property type="protein sequence ID" value="CAA6814936.1"/>
    <property type="molecule type" value="Genomic_DNA"/>
</dbReference>
<feature type="signal peptide" evidence="6">
    <location>
        <begin position="1"/>
        <end position="22"/>
    </location>
</feature>
<protein>
    <recommendedName>
        <fullName evidence="8">MipA/OmpV family protein</fullName>
    </recommendedName>
</protein>
<evidence type="ECO:0000256" key="4">
    <source>
        <dbReference type="ARBA" id="ARBA00023136"/>
    </source>
</evidence>
<keyword evidence="3 6" id="KW-0732">Signal</keyword>
<evidence type="ECO:0008006" key="8">
    <source>
        <dbReference type="Google" id="ProtNLM"/>
    </source>
</evidence>
<feature type="chain" id="PRO_5027865635" description="MipA/OmpV family protein" evidence="6">
    <location>
        <begin position="23"/>
        <end position="242"/>
    </location>
</feature>
<reference evidence="7" key="1">
    <citation type="submission" date="2020-01" db="EMBL/GenBank/DDBJ databases">
        <authorList>
            <person name="Meier V. D."/>
            <person name="Meier V D."/>
        </authorList>
    </citation>
    <scope>NUCLEOTIDE SEQUENCE</scope>
    <source>
        <strain evidence="7">HLG_WM_MAG_09</strain>
    </source>
</reference>
<gene>
    <name evidence="7" type="ORF">HELGO_WM88973</name>
</gene>
<keyword evidence="4" id="KW-0472">Membrane</keyword>
<dbReference type="Pfam" id="PF06629">
    <property type="entry name" value="MipA"/>
    <property type="match status" value="1"/>
</dbReference>
<evidence type="ECO:0000256" key="1">
    <source>
        <dbReference type="ARBA" id="ARBA00004442"/>
    </source>
</evidence>
<evidence type="ECO:0000256" key="3">
    <source>
        <dbReference type="ARBA" id="ARBA00022729"/>
    </source>
</evidence>
<evidence type="ECO:0000313" key="7">
    <source>
        <dbReference type="EMBL" id="CAA6814936.1"/>
    </source>
</evidence>
<dbReference type="PANTHER" id="PTHR38776:SF1">
    <property type="entry name" value="MLTA-INTERACTING PROTEIN-RELATED"/>
    <property type="match status" value="1"/>
</dbReference>
<accession>A0A6S6T9M9</accession>
<comment type="subcellular location">
    <subcellularLocation>
        <location evidence="1">Cell outer membrane</location>
    </subcellularLocation>
</comment>
<dbReference type="InterPro" id="IPR010583">
    <property type="entry name" value="MipA"/>
</dbReference>
<dbReference type="GO" id="GO:0009279">
    <property type="term" value="C:cell outer membrane"/>
    <property type="evidence" value="ECO:0007669"/>
    <property type="project" value="UniProtKB-SubCell"/>
</dbReference>
<keyword evidence="5" id="KW-0998">Cell outer membrane</keyword>
<proteinExistence type="inferred from homology"/>
<sequence length="242" mass="26492">MINKKTALLCAALAYNTPLLHADTNKPINLGTTIKVQESLFDGGDTSFWVRPARLNQDGFYLEGAVLPFQAGPAHTLYVGVGFDDWNYKRNDSEVLKDMDDLDRAINLRAGGALKLPSAVMSADLAGDVAGTHESFQAKLRYTRMLSSNTTFRPYAELQWFSADVTDYYFGVNANEVTADRPAYEADSALAAKVGLDLNFPLSPRWELVAGVSLTHYGSEITDSPIVDKDQVWGAGIGLVYK</sequence>
<organism evidence="7">
    <name type="scientific">uncultured Thiotrichaceae bacterium</name>
    <dbReference type="NCBI Taxonomy" id="298394"/>
    <lineage>
        <taxon>Bacteria</taxon>
        <taxon>Pseudomonadati</taxon>
        <taxon>Pseudomonadota</taxon>
        <taxon>Gammaproteobacteria</taxon>
        <taxon>Thiotrichales</taxon>
        <taxon>Thiotrichaceae</taxon>
        <taxon>environmental samples</taxon>
    </lineage>
</organism>
<evidence type="ECO:0000256" key="6">
    <source>
        <dbReference type="SAM" id="SignalP"/>
    </source>
</evidence>
<comment type="similarity">
    <text evidence="2">Belongs to the MipA/OmpV family.</text>
</comment>
<name>A0A6S6T9M9_9GAMM</name>
<dbReference type="AlphaFoldDB" id="A0A6S6T9M9"/>
<evidence type="ECO:0000256" key="2">
    <source>
        <dbReference type="ARBA" id="ARBA00005722"/>
    </source>
</evidence>
<dbReference type="PANTHER" id="PTHR38776">
    <property type="entry name" value="MLTA-INTERACTING PROTEIN-RELATED"/>
    <property type="match status" value="1"/>
</dbReference>